<proteinExistence type="inferred from homology"/>
<dbReference type="EMBL" id="AP024484">
    <property type="protein sequence ID" value="BCS86361.1"/>
    <property type="molecule type" value="Genomic_DNA"/>
</dbReference>
<keyword evidence="3" id="KW-0732">Signal</keyword>
<organism evidence="7 8">
    <name type="scientific">Prevotella herbatica</name>
    <dbReference type="NCBI Taxonomy" id="2801997"/>
    <lineage>
        <taxon>Bacteria</taxon>
        <taxon>Pseudomonadati</taxon>
        <taxon>Bacteroidota</taxon>
        <taxon>Bacteroidia</taxon>
        <taxon>Bacteroidales</taxon>
        <taxon>Prevotellaceae</taxon>
        <taxon>Prevotella</taxon>
    </lineage>
</organism>
<evidence type="ECO:0000256" key="2">
    <source>
        <dbReference type="ARBA" id="ARBA00006011"/>
    </source>
</evidence>
<evidence type="ECO:0008006" key="9">
    <source>
        <dbReference type="Google" id="ProtNLM"/>
    </source>
</evidence>
<evidence type="ECO:0000313" key="7">
    <source>
        <dbReference type="EMBL" id="BCS86361.1"/>
    </source>
</evidence>
<evidence type="ECO:0000259" key="5">
    <source>
        <dbReference type="Pfam" id="PF06321"/>
    </source>
</evidence>
<feature type="domain" description="DUF4906" evidence="6">
    <location>
        <begin position="205"/>
        <end position="288"/>
    </location>
</feature>
<comment type="subcellular location">
    <subcellularLocation>
        <location evidence="1">Fimbrium</location>
    </subcellularLocation>
</comment>
<evidence type="ECO:0000259" key="6">
    <source>
        <dbReference type="Pfam" id="PF16249"/>
    </source>
</evidence>
<dbReference type="Pfam" id="PF06321">
    <property type="entry name" value="P_gingi_FimA"/>
    <property type="match status" value="1"/>
</dbReference>
<evidence type="ECO:0000256" key="3">
    <source>
        <dbReference type="ARBA" id="ARBA00022729"/>
    </source>
</evidence>
<sequence>MKLTFCISDGNQTRAINTTNENIVSDITVMIFDTSGSLIGSTYQSSVAAGSVSVPVTTRSASNCKIYAIANTGSSSYFAGVNTVDKLNTMYTTITNAADLENNGSTAGSTGAMMIGHIDVPTIDPGTNQFAIPLYHQCGKVTFTITPASGVTITGYQLCNVPLSSYITDSHVPASASVVAGPPAGASSYGNFTAVSSLSQTTALSKTYYVYENLCGSNSNATTEVLRNSSNVPVSASASASYLLVNAKGSGWSSTYRIYLGGVTNVATPATDLTNFNVYRNLSYQCNISLGANGGNGDARVTYQATITSGRSNMYMGDAPIGNYLYDDGTNGSAYSPNHTVGLIFSSEVTQAQYNDGCRHGRAIALKDAYNGSPCAWSSNSTPNNSPYPDKTVHPYCQAFSTCFNDVSSGYDAASSAFAGLSSNPAWYYCNIYSDGTTHTGSLLNRKWYLPSAGDWWDIMENLCTWTDPQKTTIKGMRISSSGITTIISGLSGYYSTFDTKLTAAGGTALKHTSYYWAASEYDGGNVVIVYFNPSAVILYSNGKGVSNGYCVRAVLAY</sequence>
<keyword evidence="4" id="KW-0281">Fimbrium</keyword>
<evidence type="ECO:0000256" key="1">
    <source>
        <dbReference type="ARBA" id="ARBA00004561"/>
    </source>
</evidence>
<comment type="similarity">
    <text evidence="2">Belongs to the bacteroidetes fimbrillin superfamily. FimA/Mfa1 family.</text>
</comment>
<evidence type="ECO:0000256" key="4">
    <source>
        <dbReference type="ARBA" id="ARBA00023263"/>
    </source>
</evidence>
<name>A0ABN6ENB8_9BACT</name>
<reference evidence="7 8" key="1">
    <citation type="journal article" date="2022" name="Int. J. Syst. Evol. Microbiol.">
        <title>Prevotella herbatica sp. nov., a plant polysaccharide-decomposing anaerobic bacterium isolated from a methanogenic reactor.</title>
        <authorList>
            <person name="Uek A."/>
            <person name="Tonouchi A."/>
            <person name="Kaku N."/>
            <person name="Ueki K."/>
        </authorList>
    </citation>
    <scope>NUCLEOTIDE SEQUENCE [LARGE SCALE GENOMIC DNA]</scope>
    <source>
        <strain evidence="7 8">WR041</strain>
    </source>
</reference>
<evidence type="ECO:0000313" key="8">
    <source>
        <dbReference type="Proteomes" id="UP001319045"/>
    </source>
</evidence>
<dbReference type="Gene3D" id="2.60.40.2580">
    <property type="match status" value="1"/>
</dbReference>
<feature type="domain" description="Major fimbrial subunit protein N-terminal" evidence="5">
    <location>
        <begin position="10"/>
        <end position="128"/>
    </location>
</feature>
<protein>
    <recommendedName>
        <fullName evidence="9">Fibrobacter succinogenes major paralogous domain-containing protein</fullName>
    </recommendedName>
</protein>
<dbReference type="InterPro" id="IPR032594">
    <property type="entry name" value="DUF4906"/>
</dbReference>
<gene>
    <name evidence="7" type="ORF">prwr041_22540</name>
</gene>
<dbReference type="Pfam" id="PF16249">
    <property type="entry name" value="DUF4906"/>
    <property type="match status" value="1"/>
</dbReference>
<dbReference type="InterPro" id="IPR029141">
    <property type="entry name" value="FimA_N"/>
</dbReference>
<accession>A0ABN6ENB8</accession>
<dbReference type="Proteomes" id="UP001319045">
    <property type="component" value="Chromosome"/>
</dbReference>
<keyword evidence="8" id="KW-1185">Reference proteome</keyword>